<dbReference type="InterPro" id="IPR018165">
    <property type="entry name" value="Ala-tRNA-synth_IIc_core"/>
</dbReference>
<evidence type="ECO:0000256" key="2">
    <source>
        <dbReference type="ARBA" id="ARBA00004496"/>
    </source>
</evidence>
<dbReference type="PANTHER" id="PTHR43462">
    <property type="entry name" value="ALANYL-TRNA EDITING PROTEIN"/>
    <property type="match status" value="1"/>
</dbReference>
<comment type="cofactor">
    <cofactor evidence="1">
        <name>Zn(2+)</name>
        <dbReference type="ChEBI" id="CHEBI:29105"/>
    </cofactor>
</comment>
<dbReference type="SUPFAM" id="SSF50447">
    <property type="entry name" value="Translation proteins"/>
    <property type="match status" value="1"/>
</dbReference>
<name>A0A133U4A1_9EURY</name>
<dbReference type="PANTHER" id="PTHR43462:SF1">
    <property type="entry name" value="ALANYL-TRNA EDITING PROTEIN AARSD1"/>
    <property type="match status" value="1"/>
</dbReference>
<dbReference type="EMBL" id="LHXK01000062">
    <property type="protein sequence ID" value="KXA89020.1"/>
    <property type="molecule type" value="Genomic_DNA"/>
</dbReference>
<organism evidence="6 7">
    <name type="scientific">candidate division MSBL1 archaeon SCGC-AAA259B11</name>
    <dbReference type="NCBI Taxonomy" id="1698260"/>
    <lineage>
        <taxon>Archaea</taxon>
        <taxon>Methanobacteriati</taxon>
        <taxon>Methanobacteriota</taxon>
        <taxon>candidate division MSBL1</taxon>
    </lineage>
</organism>
<evidence type="ECO:0000256" key="4">
    <source>
        <dbReference type="ARBA" id="ARBA00022833"/>
    </source>
</evidence>
<sequence length="233" mass="26494">MICLTELLYFEDYYLKEFDATVVKASENYVILDKTAFYPEGGGQPSDTGKIGDVRVTKVNKKGDSVKHIVSGKPPSEGEVVHCVLDWGRRYSHMKYHTAQHILSAIVLDQYDGKTTGNQLYSNRARIDFDKNVFDKTKEIEQKVNSVIEEERDINIFLMSREDAVKELDPKRTRINLLPDSIKELRIVEIEGIDKTACAGTHVGNTGELNEFKITDTVSKGKERKRIEFSLSE</sequence>
<dbReference type="Pfam" id="PF01411">
    <property type="entry name" value="tRNA-synt_2c"/>
    <property type="match status" value="1"/>
</dbReference>
<dbReference type="InterPro" id="IPR051335">
    <property type="entry name" value="Alanyl-tRNA_Editing_Enzymes"/>
</dbReference>
<evidence type="ECO:0000259" key="5">
    <source>
        <dbReference type="PROSITE" id="PS50860"/>
    </source>
</evidence>
<dbReference type="Proteomes" id="UP000070184">
    <property type="component" value="Unassembled WGS sequence"/>
</dbReference>
<dbReference type="Gene3D" id="3.30.980.10">
    <property type="entry name" value="Threonyl-trna Synthetase, Chain A, domain 2"/>
    <property type="match status" value="1"/>
</dbReference>
<dbReference type="GO" id="GO:0006419">
    <property type="term" value="P:alanyl-tRNA aminoacylation"/>
    <property type="evidence" value="ECO:0007669"/>
    <property type="project" value="InterPro"/>
</dbReference>
<dbReference type="InterPro" id="IPR012947">
    <property type="entry name" value="tRNA_SAD"/>
</dbReference>
<dbReference type="InterPro" id="IPR009000">
    <property type="entry name" value="Transl_B-barrel_sf"/>
</dbReference>
<proteinExistence type="predicted"/>
<gene>
    <name evidence="6" type="ORF">AKJ61_03765</name>
</gene>
<dbReference type="GO" id="GO:0002161">
    <property type="term" value="F:aminoacyl-tRNA deacylase activity"/>
    <property type="evidence" value="ECO:0007669"/>
    <property type="project" value="UniProtKB-ARBA"/>
</dbReference>
<feature type="domain" description="Alanyl-transfer RNA synthetases family profile" evidence="5">
    <location>
        <begin position="1"/>
        <end position="233"/>
    </location>
</feature>
<comment type="subcellular location">
    <subcellularLocation>
        <location evidence="2">Cytoplasm</location>
    </subcellularLocation>
</comment>
<keyword evidence="7" id="KW-1185">Reference proteome</keyword>
<dbReference type="InterPro" id="IPR018164">
    <property type="entry name" value="Ala-tRNA-synth_IIc_N"/>
</dbReference>
<dbReference type="Gene3D" id="2.40.30.130">
    <property type="match status" value="1"/>
</dbReference>
<dbReference type="AlphaFoldDB" id="A0A133U4A1"/>
<keyword evidence="4" id="KW-0862">Zinc</keyword>
<reference evidence="6 7" key="1">
    <citation type="journal article" date="2016" name="Sci. Rep.">
        <title>Metabolic traits of an uncultured archaeal lineage -MSBL1- from brine pools of the Red Sea.</title>
        <authorList>
            <person name="Mwirichia R."/>
            <person name="Alam I."/>
            <person name="Rashid M."/>
            <person name="Vinu M."/>
            <person name="Ba-Alawi W."/>
            <person name="Anthony Kamau A."/>
            <person name="Kamanda Ngugi D."/>
            <person name="Goker M."/>
            <person name="Klenk H.P."/>
            <person name="Bajic V."/>
            <person name="Stingl U."/>
        </authorList>
    </citation>
    <scope>NUCLEOTIDE SEQUENCE [LARGE SCALE GENOMIC DNA]</scope>
    <source>
        <strain evidence="6">SCGC-AAA259B11</strain>
    </source>
</reference>
<dbReference type="InterPro" id="IPR018163">
    <property type="entry name" value="Thr/Ala-tRNA-synth_IIc_edit"/>
</dbReference>
<dbReference type="PROSITE" id="PS50860">
    <property type="entry name" value="AA_TRNA_LIGASE_II_ALA"/>
    <property type="match status" value="1"/>
</dbReference>
<evidence type="ECO:0000313" key="7">
    <source>
        <dbReference type="Proteomes" id="UP000070184"/>
    </source>
</evidence>
<protein>
    <recommendedName>
        <fullName evidence="5">Alanyl-transfer RNA synthetases family profile domain-containing protein</fullName>
    </recommendedName>
</protein>
<dbReference type="GO" id="GO:0003676">
    <property type="term" value="F:nucleic acid binding"/>
    <property type="evidence" value="ECO:0007669"/>
    <property type="project" value="InterPro"/>
</dbReference>
<evidence type="ECO:0000313" key="6">
    <source>
        <dbReference type="EMBL" id="KXA89020.1"/>
    </source>
</evidence>
<dbReference type="Pfam" id="PF07973">
    <property type="entry name" value="tRNA_SAD"/>
    <property type="match status" value="1"/>
</dbReference>
<accession>A0A133U4A1</accession>
<dbReference type="SUPFAM" id="SSF55186">
    <property type="entry name" value="ThrRS/AlaRS common domain"/>
    <property type="match status" value="1"/>
</dbReference>
<evidence type="ECO:0000256" key="1">
    <source>
        <dbReference type="ARBA" id="ARBA00001947"/>
    </source>
</evidence>
<comment type="caution">
    <text evidence="6">The sequence shown here is derived from an EMBL/GenBank/DDBJ whole genome shotgun (WGS) entry which is preliminary data.</text>
</comment>
<dbReference type="GO" id="GO:0005737">
    <property type="term" value="C:cytoplasm"/>
    <property type="evidence" value="ECO:0007669"/>
    <property type="project" value="UniProtKB-SubCell"/>
</dbReference>
<evidence type="ECO:0000256" key="3">
    <source>
        <dbReference type="ARBA" id="ARBA00022723"/>
    </source>
</evidence>
<dbReference type="SMART" id="SM00863">
    <property type="entry name" value="tRNA_SAD"/>
    <property type="match status" value="1"/>
</dbReference>
<keyword evidence="3" id="KW-0479">Metal-binding</keyword>
<dbReference type="GO" id="GO:0046872">
    <property type="term" value="F:metal ion binding"/>
    <property type="evidence" value="ECO:0007669"/>
    <property type="project" value="UniProtKB-KW"/>
</dbReference>
<dbReference type="GO" id="GO:0004813">
    <property type="term" value="F:alanine-tRNA ligase activity"/>
    <property type="evidence" value="ECO:0007669"/>
    <property type="project" value="InterPro"/>
</dbReference>
<dbReference type="GO" id="GO:0005524">
    <property type="term" value="F:ATP binding"/>
    <property type="evidence" value="ECO:0007669"/>
    <property type="project" value="InterPro"/>
</dbReference>